<gene>
    <name evidence="11 14" type="primary">glgA</name>
    <name evidence="14" type="ordered locus">PST_2137</name>
</gene>
<dbReference type="EMBL" id="CP000304">
    <property type="protein sequence ID" value="ABP79802.1"/>
    <property type="molecule type" value="Genomic_DNA"/>
</dbReference>
<evidence type="ECO:0000313" key="15">
    <source>
        <dbReference type="Proteomes" id="UP000000233"/>
    </source>
</evidence>
<reference evidence="14 15" key="1">
    <citation type="journal article" date="2008" name="Proc. Natl. Acad. Sci. U.S.A.">
        <title>Nitrogen fixation island and rhizosphere competence traits in the genome of root-associated Pseudomonas stutzeri A1501.</title>
        <authorList>
            <person name="Yan Y."/>
            <person name="Yang J."/>
            <person name="Dou Y."/>
            <person name="Chen M."/>
            <person name="Ping S."/>
            <person name="Peng J."/>
            <person name="Lu W."/>
            <person name="Zhang W."/>
            <person name="Yao Z."/>
            <person name="Li H."/>
            <person name="Liu W."/>
            <person name="He S."/>
            <person name="Geng L."/>
            <person name="Zhang X."/>
            <person name="Yang F."/>
            <person name="Yu H."/>
            <person name="Zhan Y."/>
            <person name="Li D."/>
            <person name="Lin Z."/>
            <person name="Wang Y."/>
            <person name="Elmerich C."/>
            <person name="Lin M."/>
            <person name="Jin Q."/>
        </authorList>
    </citation>
    <scope>NUCLEOTIDE SEQUENCE [LARGE SCALE GENOMIC DNA]</scope>
    <source>
        <strain evidence="14 15">A1501</strain>
    </source>
</reference>
<evidence type="ECO:0000256" key="8">
    <source>
        <dbReference type="ARBA" id="ARBA00022679"/>
    </source>
</evidence>
<dbReference type="eggNOG" id="COG0297">
    <property type="taxonomic scope" value="Bacteria"/>
</dbReference>
<dbReference type="NCBIfam" id="NF001899">
    <property type="entry name" value="PRK00654.1-2"/>
    <property type="match status" value="1"/>
</dbReference>
<feature type="binding site" evidence="11">
    <location>
        <position position="139"/>
    </location>
    <ligand>
        <name>ADP-alpha-D-glucose</name>
        <dbReference type="ChEBI" id="CHEBI:57498"/>
    </ligand>
</feature>
<dbReference type="HAMAP" id="MF_00484">
    <property type="entry name" value="Glycogen_synth"/>
    <property type="match status" value="1"/>
</dbReference>
<dbReference type="UniPathway" id="UPA00164"/>
<evidence type="ECO:0000259" key="12">
    <source>
        <dbReference type="Pfam" id="PF00534"/>
    </source>
</evidence>
<keyword evidence="15" id="KW-1185">Reference proteome</keyword>
<comment type="pathway">
    <text evidence="3 11">Glycan biosynthesis; glycogen biosynthesis.</text>
</comment>
<sequence>MRFFIRSGLACCEFQRWFLFYSILRTSTAMRGLVSSRAGAALPALSAAPNNLFAWSCSLYVAVIRSLHSRNMLVAGTGNAGAFGEIVMSIAAVNARPLGLPKAQPAVPPVARPALQIRSSHDDKRKILFVTSELTDLVKTGGLADVSAALPRALGARHDVRVLIPGYSQVINSGHPIRIVGSLSGYAELPGCRIGRIDMPDGLIIYVLISPELYERDGSPYVDGHGNDWQDNPVRFARLGLAAAEIAAGTACISWAPELVHAHDWPAGLAPAYMHWRGLSTPSVFTIHNLAYQGNIDMSQRRLLGIPGEASDPERMEFYGKLSLLKAGIAYANHVTTVSSTYAREITTPEFGCGMEGFLSMKARQGLLSGLLNGIDESWEPESDPYLVSGFSARDWAGKQANAAYVRDAFGLEKRDAPLFAVVSRLAYQKGVDLTLDVAHAIVEGGGQLAILGQGERQIEAQVRQLAEQYPGQVGAHIGFNETDARRLFAGSDFLLMPSRYEPCGLSQMYAQRYASLPIARRTGGLADSIEDGITGFLFDAPDAASYRQAVQRALAVHHHPELLGAMRCRAMAAGFFWRHAIEPYDLLYRQLLTERREVHLTI</sequence>
<evidence type="ECO:0000256" key="6">
    <source>
        <dbReference type="ARBA" id="ARBA00019935"/>
    </source>
</evidence>
<comment type="function">
    <text evidence="2 11">Synthesizes alpha-1,4-glucan chains using ADP-glucose.</text>
</comment>
<feature type="domain" description="Glycosyl transferase family 1" evidence="12">
    <location>
        <begin position="414"/>
        <end position="556"/>
    </location>
</feature>
<dbReference type="GO" id="GO:0009011">
    <property type="term" value="F:alpha-1,4-glucan glucosyltransferase (ADP-glucose donor) activity"/>
    <property type="evidence" value="ECO:0007669"/>
    <property type="project" value="UniProtKB-UniRule"/>
</dbReference>
<keyword evidence="7 11" id="KW-0328">Glycosyltransferase</keyword>
<dbReference type="NCBIfam" id="NF001901">
    <property type="entry name" value="PRK00654.1-5"/>
    <property type="match status" value="1"/>
</dbReference>
<evidence type="ECO:0000256" key="2">
    <source>
        <dbReference type="ARBA" id="ARBA00002764"/>
    </source>
</evidence>
<dbReference type="HOGENOM" id="CLU_009583_18_4_6"/>
<evidence type="ECO:0000256" key="5">
    <source>
        <dbReference type="ARBA" id="ARBA00012588"/>
    </source>
</evidence>
<keyword evidence="9 11" id="KW-0320">Glycogen biosynthesis</keyword>
<dbReference type="CAZy" id="GT5">
    <property type="family name" value="Glycosyltransferase Family 5"/>
</dbReference>
<evidence type="ECO:0000256" key="10">
    <source>
        <dbReference type="ARBA" id="ARBA00031722"/>
    </source>
</evidence>
<evidence type="ECO:0000256" key="4">
    <source>
        <dbReference type="ARBA" id="ARBA00010281"/>
    </source>
</evidence>
<evidence type="ECO:0000259" key="13">
    <source>
        <dbReference type="Pfam" id="PF08323"/>
    </source>
</evidence>
<dbReference type="InterPro" id="IPR011835">
    <property type="entry name" value="GS/SS"/>
</dbReference>
<proteinExistence type="inferred from homology"/>
<dbReference type="Pfam" id="PF00534">
    <property type="entry name" value="Glycos_transf_1"/>
    <property type="match status" value="1"/>
</dbReference>
<evidence type="ECO:0000256" key="7">
    <source>
        <dbReference type="ARBA" id="ARBA00022676"/>
    </source>
</evidence>
<dbReference type="GO" id="GO:0004373">
    <property type="term" value="F:alpha-1,4-glucan glucosyltransferase (UDP-glucose donor) activity"/>
    <property type="evidence" value="ECO:0007669"/>
    <property type="project" value="InterPro"/>
</dbReference>
<dbReference type="InterPro" id="IPR001296">
    <property type="entry name" value="Glyco_trans_1"/>
</dbReference>
<evidence type="ECO:0000313" key="14">
    <source>
        <dbReference type="EMBL" id="ABP79802.1"/>
    </source>
</evidence>
<dbReference type="Pfam" id="PF08323">
    <property type="entry name" value="Glyco_transf_5"/>
    <property type="match status" value="1"/>
</dbReference>
<organism evidence="14 15">
    <name type="scientific">Stutzerimonas stutzeri (strain A1501)</name>
    <name type="common">Pseudomonas stutzeri</name>
    <dbReference type="NCBI Taxonomy" id="379731"/>
    <lineage>
        <taxon>Bacteria</taxon>
        <taxon>Pseudomonadati</taxon>
        <taxon>Pseudomonadota</taxon>
        <taxon>Gammaproteobacteria</taxon>
        <taxon>Pseudomonadales</taxon>
        <taxon>Pseudomonadaceae</taxon>
        <taxon>Stutzerimonas</taxon>
    </lineage>
</organism>
<name>A4VLF1_STUS1</name>
<dbReference type="KEGG" id="psa:PST_2137"/>
<evidence type="ECO:0000256" key="9">
    <source>
        <dbReference type="ARBA" id="ARBA00023056"/>
    </source>
</evidence>
<comment type="similarity">
    <text evidence="4 11">Belongs to the glycosyltransferase 1 family. Bacterial/plant glycogen synthase subfamily.</text>
</comment>
<dbReference type="PANTHER" id="PTHR45825:SF8">
    <property type="entry name" value="GLYCOGEN SYNTHASE"/>
    <property type="match status" value="1"/>
</dbReference>
<keyword evidence="8 11" id="KW-0808">Transferase</keyword>
<dbReference type="CDD" id="cd03791">
    <property type="entry name" value="GT5_Glycogen_synthase_DULL1-like"/>
    <property type="match status" value="1"/>
</dbReference>
<accession>A4VLF1</accession>
<dbReference type="EC" id="2.4.1.21" evidence="5 11"/>
<protein>
    <recommendedName>
        <fullName evidence="6 11">Glycogen synthase</fullName>
        <ecNumber evidence="5 11">2.4.1.21</ecNumber>
    </recommendedName>
    <alternativeName>
        <fullName evidence="10 11">Starch [bacterial glycogen] synthase</fullName>
    </alternativeName>
</protein>
<comment type="catalytic activity">
    <reaction evidence="1 11">
        <text>[(1-&gt;4)-alpha-D-glucosyl](n) + ADP-alpha-D-glucose = [(1-&gt;4)-alpha-D-glucosyl](n+1) + ADP + H(+)</text>
        <dbReference type="Rhea" id="RHEA:18189"/>
        <dbReference type="Rhea" id="RHEA-COMP:9584"/>
        <dbReference type="Rhea" id="RHEA-COMP:9587"/>
        <dbReference type="ChEBI" id="CHEBI:15378"/>
        <dbReference type="ChEBI" id="CHEBI:15444"/>
        <dbReference type="ChEBI" id="CHEBI:57498"/>
        <dbReference type="ChEBI" id="CHEBI:456216"/>
        <dbReference type="EC" id="2.4.1.21"/>
    </reaction>
</comment>
<evidence type="ECO:0000256" key="11">
    <source>
        <dbReference type="HAMAP-Rule" id="MF_00484"/>
    </source>
</evidence>
<dbReference type="AlphaFoldDB" id="A4VLF1"/>
<dbReference type="SUPFAM" id="SSF53756">
    <property type="entry name" value="UDP-Glycosyltransferase/glycogen phosphorylase"/>
    <property type="match status" value="1"/>
</dbReference>
<evidence type="ECO:0000256" key="1">
    <source>
        <dbReference type="ARBA" id="ARBA00001478"/>
    </source>
</evidence>
<evidence type="ECO:0000256" key="3">
    <source>
        <dbReference type="ARBA" id="ARBA00004964"/>
    </source>
</evidence>
<dbReference type="NCBIfam" id="TIGR02095">
    <property type="entry name" value="glgA"/>
    <property type="match status" value="1"/>
</dbReference>
<dbReference type="PANTHER" id="PTHR45825">
    <property type="entry name" value="GRANULE-BOUND STARCH SYNTHASE 1, CHLOROPLASTIC/AMYLOPLASTIC"/>
    <property type="match status" value="1"/>
</dbReference>
<dbReference type="InterPro" id="IPR013534">
    <property type="entry name" value="Starch_synth_cat_dom"/>
</dbReference>
<dbReference type="Proteomes" id="UP000000233">
    <property type="component" value="Chromosome"/>
</dbReference>
<dbReference type="GO" id="GO:0005978">
    <property type="term" value="P:glycogen biosynthetic process"/>
    <property type="evidence" value="ECO:0007669"/>
    <property type="project" value="UniProtKB-UniRule"/>
</dbReference>
<feature type="domain" description="Starch synthase catalytic" evidence="13">
    <location>
        <begin position="126"/>
        <end position="360"/>
    </location>
</feature>
<dbReference type="Gene3D" id="3.40.50.2000">
    <property type="entry name" value="Glycogen Phosphorylase B"/>
    <property type="match status" value="2"/>
</dbReference>